<name>A0A7X6LV48_9NOCA</name>
<dbReference type="RefSeq" id="WP_083892988.1">
    <property type="nucleotide sequence ID" value="NZ_CAWPHS010000034.1"/>
</dbReference>
<gene>
    <name evidence="2" type="ORF">HGA07_05520</name>
</gene>
<feature type="region of interest" description="Disordered" evidence="1">
    <location>
        <begin position="491"/>
        <end position="510"/>
    </location>
</feature>
<dbReference type="Pfam" id="PF13738">
    <property type="entry name" value="Pyr_redox_3"/>
    <property type="match status" value="1"/>
</dbReference>
<dbReference type="PRINTS" id="PR00368">
    <property type="entry name" value="FADPNR"/>
</dbReference>
<protein>
    <submittedName>
        <fullName evidence="2">NAD(P)/FAD-dependent oxidoreductase</fullName>
    </submittedName>
</protein>
<organism evidence="2 3">
    <name type="scientific">Nocardia veterana</name>
    <dbReference type="NCBI Taxonomy" id="132249"/>
    <lineage>
        <taxon>Bacteria</taxon>
        <taxon>Bacillati</taxon>
        <taxon>Actinomycetota</taxon>
        <taxon>Actinomycetes</taxon>
        <taxon>Mycobacteriales</taxon>
        <taxon>Nocardiaceae</taxon>
        <taxon>Nocardia</taxon>
    </lineage>
</organism>
<evidence type="ECO:0000313" key="3">
    <source>
        <dbReference type="Proteomes" id="UP000523447"/>
    </source>
</evidence>
<evidence type="ECO:0000313" key="2">
    <source>
        <dbReference type="EMBL" id="NKY85082.1"/>
    </source>
</evidence>
<dbReference type="EMBL" id="JAAXPE010000004">
    <property type="protein sequence ID" value="NKY85082.1"/>
    <property type="molecule type" value="Genomic_DNA"/>
</dbReference>
<dbReference type="InterPro" id="IPR051209">
    <property type="entry name" value="FAD-bind_Monooxygenase_sf"/>
</dbReference>
<dbReference type="PANTHER" id="PTHR42877">
    <property type="entry name" value="L-ORNITHINE N(5)-MONOOXYGENASE-RELATED"/>
    <property type="match status" value="1"/>
</dbReference>
<dbReference type="InterPro" id="IPR036188">
    <property type="entry name" value="FAD/NAD-bd_sf"/>
</dbReference>
<dbReference type="Gene3D" id="3.50.50.60">
    <property type="entry name" value="FAD/NAD(P)-binding domain"/>
    <property type="match status" value="2"/>
</dbReference>
<sequence length="510" mass="56039">MATKPIREPSIVIVGAGVAGIATAVTFKQAGFDDFVILEKGSDVGGVWFWNRYPGLTCDVPSQLYQFGFAPKSDWSQIWATGSEIQRYHADVVDAFGLRAHLRTDSEVTDAVFDGRRWTVTVADGTRLSADFVIAATGVLHHPFTPDIPGLDSFAGATVHTARWDETLVTEGKRIAVIGSGSTGVQVVSALQPSAAKLVQFTRTPQWVLWAPMDLRQPAVVAKALAAAPAVHRRLYDVALWASGILADVVLHPSWRRTAVQQLARWSLRAQVGDRELRDRLTPDYQPLCKRQVVSGTYYRAIQAANAQLVTDKITEITPSGIRTADGREHDVDVIVFATGFHPHNYMRPMNLRGRDGLTIDRAWEQGPRAYRMTAIPGFPNLFTVLGPNSPTGSISLQYSAELTARYITGWLRRFRAGEFDTVEVTEAATQRFADAVARAMGPTVWNTGCNSWYFTEHNTIDLWPFDRATMTAMLTEPDDRDFVLTRAPAPAVPAEPVGSETVTSTPVDG</sequence>
<keyword evidence="3" id="KW-1185">Reference proteome</keyword>
<evidence type="ECO:0000256" key="1">
    <source>
        <dbReference type="SAM" id="MobiDB-lite"/>
    </source>
</evidence>
<accession>A0A7X6LV48</accession>
<dbReference type="Proteomes" id="UP000523447">
    <property type="component" value="Unassembled WGS sequence"/>
</dbReference>
<feature type="compositionally biased region" description="Polar residues" evidence="1">
    <location>
        <begin position="501"/>
        <end position="510"/>
    </location>
</feature>
<proteinExistence type="predicted"/>
<dbReference type="PANTHER" id="PTHR42877:SF4">
    <property type="entry name" value="FAD_NAD(P)-BINDING DOMAIN-CONTAINING PROTEIN-RELATED"/>
    <property type="match status" value="1"/>
</dbReference>
<dbReference type="SUPFAM" id="SSF51905">
    <property type="entry name" value="FAD/NAD(P)-binding domain"/>
    <property type="match status" value="1"/>
</dbReference>
<comment type="caution">
    <text evidence="2">The sequence shown here is derived from an EMBL/GenBank/DDBJ whole genome shotgun (WGS) entry which is preliminary data.</text>
</comment>
<reference evidence="2 3" key="1">
    <citation type="submission" date="2020-04" db="EMBL/GenBank/DDBJ databases">
        <title>MicrobeNet Type strains.</title>
        <authorList>
            <person name="Nicholson A.C."/>
        </authorList>
    </citation>
    <scope>NUCLEOTIDE SEQUENCE [LARGE SCALE GENOMIC DNA]</scope>
    <source>
        <strain evidence="2 3">DSM 44445</strain>
    </source>
</reference>
<dbReference type="PRINTS" id="PR00469">
    <property type="entry name" value="PNDRDTASEII"/>
</dbReference>
<dbReference type="AlphaFoldDB" id="A0A7X6LV48"/>